<sequence length="511" mass="58281">MWETNSYKAHEDHMMLYEALEKSMNRDDTDELLKDLAEARKKKKKRRDSPKKPPGSPPHQPPHPSPPAGPSRTSGSPGASGSSQVPPPPPPPPSTNQEGQSHGSTAPSSSKTAASAEYKAWKMTDTRLGSSVSLTPEDLHMDTDMALDAQVHSSDDKDIRNAHIPKVNLQQDWWKPLEEDRPVTPKPAWSILSSDLPVPKNNWASALASTYLPPPEDSLLAQTGDMAIFMDWFCKRQGVTKLKPQDLEGPAFELVKAFHPNVIYLQYQIEECHKLLTDNVDDSIIRHNVNKPLPMGGPLGPVTIQSDFFFNKDLEYLRYGSKGSRPTLSISKMKAAYYPGFGLEQMVPDQMSIEEECKHTSEGDRIAVRTHMRILSVVRIKVFSMYGQHVKDFQLGIESYQTQLNLTKPRWDAMGFEYKHDYMVIDSSRAVTFRDKYRVQMIMRFNEIHKFNDGTLHQIDEALDYRVKEFKVNRMNLGLNTRFWTRKDVDRSKEFMFAIQKRLKTRGYSVI</sequence>
<accession>A0A6L2L9K8</accession>
<feature type="compositionally biased region" description="Low complexity" evidence="1">
    <location>
        <begin position="104"/>
        <end position="114"/>
    </location>
</feature>
<feature type="compositionally biased region" description="Basic residues" evidence="1">
    <location>
        <begin position="40"/>
        <end position="49"/>
    </location>
</feature>
<feature type="compositionally biased region" description="Basic and acidic residues" evidence="1">
    <location>
        <begin position="23"/>
        <end position="39"/>
    </location>
</feature>
<feature type="compositionally biased region" description="Pro residues" evidence="1">
    <location>
        <begin position="85"/>
        <end position="94"/>
    </location>
</feature>
<gene>
    <name evidence="2" type="ORF">Tci_029838</name>
</gene>
<proteinExistence type="predicted"/>
<dbReference type="AlphaFoldDB" id="A0A6L2L9K8"/>
<feature type="region of interest" description="Disordered" evidence="1">
    <location>
        <begin position="23"/>
        <end position="114"/>
    </location>
</feature>
<feature type="compositionally biased region" description="Pro residues" evidence="1">
    <location>
        <begin position="52"/>
        <end position="69"/>
    </location>
</feature>
<dbReference type="EMBL" id="BKCJ010003905">
    <property type="protein sequence ID" value="GEU57860.1"/>
    <property type="molecule type" value="Genomic_DNA"/>
</dbReference>
<feature type="compositionally biased region" description="Low complexity" evidence="1">
    <location>
        <begin position="70"/>
        <end position="84"/>
    </location>
</feature>
<name>A0A6L2L9K8_TANCI</name>
<evidence type="ECO:0000313" key="2">
    <source>
        <dbReference type="EMBL" id="GEU57860.1"/>
    </source>
</evidence>
<organism evidence="2">
    <name type="scientific">Tanacetum cinerariifolium</name>
    <name type="common">Dalmatian daisy</name>
    <name type="synonym">Chrysanthemum cinerariifolium</name>
    <dbReference type="NCBI Taxonomy" id="118510"/>
    <lineage>
        <taxon>Eukaryota</taxon>
        <taxon>Viridiplantae</taxon>
        <taxon>Streptophyta</taxon>
        <taxon>Embryophyta</taxon>
        <taxon>Tracheophyta</taxon>
        <taxon>Spermatophyta</taxon>
        <taxon>Magnoliopsida</taxon>
        <taxon>eudicotyledons</taxon>
        <taxon>Gunneridae</taxon>
        <taxon>Pentapetalae</taxon>
        <taxon>asterids</taxon>
        <taxon>campanulids</taxon>
        <taxon>Asterales</taxon>
        <taxon>Asteraceae</taxon>
        <taxon>Asteroideae</taxon>
        <taxon>Anthemideae</taxon>
        <taxon>Anthemidinae</taxon>
        <taxon>Tanacetum</taxon>
    </lineage>
</organism>
<comment type="caution">
    <text evidence="2">The sequence shown here is derived from an EMBL/GenBank/DDBJ whole genome shotgun (WGS) entry which is preliminary data.</text>
</comment>
<evidence type="ECO:0000256" key="1">
    <source>
        <dbReference type="SAM" id="MobiDB-lite"/>
    </source>
</evidence>
<protein>
    <submittedName>
        <fullName evidence="2">Uncharacterized protein</fullName>
    </submittedName>
</protein>
<reference evidence="2" key="1">
    <citation type="journal article" date="2019" name="Sci. Rep.">
        <title>Draft genome of Tanacetum cinerariifolium, the natural source of mosquito coil.</title>
        <authorList>
            <person name="Yamashiro T."/>
            <person name="Shiraishi A."/>
            <person name="Satake H."/>
            <person name="Nakayama K."/>
        </authorList>
    </citation>
    <scope>NUCLEOTIDE SEQUENCE</scope>
</reference>